<name>A0A6J5LUS6_9CAUD</name>
<organism evidence="2">
    <name type="scientific">uncultured Caudovirales phage</name>
    <dbReference type="NCBI Taxonomy" id="2100421"/>
    <lineage>
        <taxon>Viruses</taxon>
        <taxon>Duplodnaviria</taxon>
        <taxon>Heunggongvirae</taxon>
        <taxon>Uroviricota</taxon>
        <taxon>Caudoviricetes</taxon>
        <taxon>Peduoviridae</taxon>
        <taxon>Maltschvirus</taxon>
        <taxon>Maltschvirus maltsch</taxon>
    </lineage>
</organism>
<dbReference type="EMBL" id="LR796301">
    <property type="protein sequence ID" value="CAB4135469.1"/>
    <property type="molecule type" value="Genomic_DNA"/>
</dbReference>
<reference evidence="2" key="1">
    <citation type="submission" date="2020-04" db="EMBL/GenBank/DDBJ databases">
        <authorList>
            <person name="Chiriac C."/>
            <person name="Salcher M."/>
            <person name="Ghai R."/>
            <person name="Kavagutti S V."/>
        </authorList>
    </citation>
    <scope>NUCLEOTIDE SEQUENCE</scope>
</reference>
<evidence type="ECO:0000313" key="2">
    <source>
        <dbReference type="EMBL" id="CAB4135469.1"/>
    </source>
</evidence>
<evidence type="ECO:0000256" key="1">
    <source>
        <dbReference type="SAM" id="MobiDB-lite"/>
    </source>
</evidence>
<accession>A0A6J5LUS6</accession>
<feature type="compositionally biased region" description="Low complexity" evidence="1">
    <location>
        <begin position="175"/>
        <end position="194"/>
    </location>
</feature>
<feature type="region of interest" description="Disordered" evidence="1">
    <location>
        <begin position="164"/>
        <end position="207"/>
    </location>
</feature>
<protein>
    <submittedName>
        <fullName evidence="2">Uncharacterized protein</fullName>
    </submittedName>
</protein>
<gene>
    <name evidence="2" type="ORF">UFOVP291_20</name>
</gene>
<sequence>MFTPNSGAGEGRSLIPDKTVAFAQVKFQEIKKSQKTGGEYARLEFTIVDGPFEGRKVFSIVMNPKDPSNGDVKAPTPNGAKMGLTALTRMLEACRIFDAAKPESYHRFDNATFGEILAELDTQTVAIKVKVVPPKDGYDEKNEISEYASPNPLSGSIRLWEQLTGGAPAAQQARSSAFGGAPAQAPASQPKAGGNPTWLKSPGNAPF</sequence>
<proteinExistence type="predicted"/>